<reference evidence="2" key="1">
    <citation type="submission" date="2022-11" db="UniProtKB">
        <authorList>
            <consortium name="WormBaseParasite"/>
        </authorList>
    </citation>
    <scope>IDENTIFICATION</scope>
</reference>
<keyword evidence="1" id="KW-1185">Reference proteome</keyword>
<proteinExistence type="predicted"/>
<sequence length="66" mass="7392">MIIQVGMLFSGMLVGYFFRPEFVDDFCVEDLAESSMTNAMLIQPLDQQLGTPRLCLKPFVSKAVCV</sequence>
<dbReference type="AlphaFoldDB" id="A0A915DAN8"/>
<protein>
    <submittedName>
        <fullName evidence="2">Uncharacterized protein</fullName>
    </submittedName>
</protein>
<accession>A0A915DAN8</accession>
<organism evidence="1 2">
    <name type="scientific">Ditylenchus dipsaci</name>
    <dbReference type="NCBI Taxonomy" id="166011"/>
    <lineage>
        <taxon>Eukaryota</taxon>
        <taxon>Metazoa</taxon>
        <taxon>Ecdysozoa</taxon>
        <taxon>Nematoda</taxon>
        <taxon>Chromadorea</taxon>
        <taxon>Rhabditida</taxon>
        <taxon>Tylenchina</taxon>
        <taxon>Tylenchomorpha</taxon>
        <taxon>Sphaerularioidea</taxon>
        <taxon>Anguinidae</taxon>
        <taxon>Anguininae</taxon>
        <taxon>Ditylenchus</taxon>
    </lineage>
</organism>
<evidence type="ECO:0000313" key="2">
    <source>
        <dbReference type="WBParaSite" id="jg17917"/>
    </source>
</evidence>
<evidence type="ECO:0000313" key="1">
    <source>
        <dbReference type="Proteomes" id="UP000887574"/>
    </source>
</evidence>
<dbReference type="WBParaSite" id="jg17917">
    <property type="protein sequence ID" value="jg17917"/>
    <property type="gene ID" value="jg17917"/>
</dbReference>
<name>A0A915DAN8_9BILA</name>
<dbReference type="Proteomes" id="UP000887574">
    <property type="component" value="Unplaced"/>
</dbReference>